<dbReference type="STRING" id="698492.A0A0E9NF51"/>
<dbReference type="Gene3D" id="1.10.287.110">
    <property type="entry name" value="DnaJ domain"/>
    <property type="match status" value="1"/>
</dbReference>
<keyword evidence="2" id="KW-0812">Transmembrane</keyword>
<dbReference type="InterPro" id="IPR051100">
    <property type="entry name" value="DnaJ_subfamily_B/C"/>
</dbReference>
<evidence type="ECO:0000256" key="2">
    <source>
        <dbReference type="ARBA" id="ARBA00022692"/>
    </source>
</evidence>
<dbReference type="GO" id="GO:0005789">
    <property type="term" value="C:endoplasmic reticulum membrane"/>
    <property type="evidence" value="ECO:0007669"/>
    <property type="project" value="UniProtKB-SubCell"/>
</dbReference>
<reference evidence="8 9" key="1">
    <citation type="journal article" date="2011" name="J. Gen. Appl. Microbiol.">
        <title>Draft genome sequencing of the enigmatic yeast Saitoella complicata.</title>
        <authorList>
            <person name="Nishida H."/>
            <person name="Hamamoto M."/>
            <person name="Sugiyama J."/>
        </authorList>
    </citation>
    <scope>NUCLEOTIDE SEQUENCE [LARGE SCALE GENOMIC DNA]</scope>
    <source>
        <strain evidence="8 9">NRRL Y-17804</strain>
    </source>
</reference>
<gene>
    <name evidence="8" type="ORF">G7K_2660-t1</name>
</gene>
<evidence type="ECO:0000256" key="3">
    <source>
        <dbReference type="ARBA" id="ARBA00022824"/>
    </source>
</evidence>
<dbReference type="InterPro" id="IPR018253">
    <property type="entry name" value="DnaJ_domain_CS"/>
</dbReference>
<dbReference type="Pfam" id="PF00226">
    <property type="entry name" value="DnaJ"/>
    <property type="match status" value="1"/>
</dbReference>
<proteinExistence type="predicted"/>
<evidence type="ECO:0000256" key="5">
    <source>
        <dbReference type="ARBA" id="ARBA00023136"/>
    </source>
</evidence>
<organism evidence="8 9">
    <name type="scientific">Saitoella complicata (strain BCRC 22490 / CBS 7301 / JCM 7358 / NBRC 10748 / NRRL Y-17804)</name>
    <dbReference type="NCBI Taxonomy" id="698492"/>
    <lineage>
        <taxon>Eukaryota</taxon>
        <taxon>Fungi</taxon>
        <taxon>Dikarya</taxon>
        <taxon>Ascomycota</taxon>
        <taxon>Taphrinomycotina</taxon>
        <taxon>Taphrinomycotina incertae sedis</taxon>
        <taxon>Saitoella</taxon>
    </lineage>
</organism>
<dbReference type="PROSITE" id="PS50076">
    <property type="entry name" value="DNAJ_2"/>
    <property type="match status" value="1"/>
</dbReference>
<protein>
    <recommendedName>
        <fullName evidence="7">J domain-containing protein</fullName>
    </recommendedName>
</protein>
<dbReference type="SUPFAM" id="SSF46565">
    <property type="entry name" value="Chaperone J-domain"/>
    <property type="match status" value="1"/>
</dbReference>
<keyword evidence="5" id="KW-0472">Membrane</keyword>
<evidence type="ECO:0000259" key="7">
    <source>
        <dbReference type="PROSITE" id="PS50076"/>
    </source>
</evidence>
<feature type="domain" description="J" evidence="7">
    <location>
        <begin position="201"/>
        <end position="265"/>
    </location>
</feature>
<dbReference type="InterPro" id="IPR001623">
    <property type="entry name" value="DnaJ_domain"/>
</dbReference>
<dbReference type="CDD" id="cd06257">
    <property type="entry name" value="DnaJ"/>
    <property type="match status" value="1"/>
</dbReference>
<keyword evidence="3" id="KW-0256">Endoplasmic reticulum</keyword>
<dbReference type="PROSITE" id="PS00636">
    <property type="entry name" value="DNAJ_1"/>
    <property type="match status" value="1"/>
</dbReference>
<dbReference type="PANTHER" id="PTHR43908:SF3">
    <property type="entry name" value="AT29763P-RELATED"/>
    <property type="match status" value="1"/>
</dbReference>
<dbReference type="PANTHER" id="PTHR43908">
    <property type="entry name" value="AT29763P-RELATED"/>
    <property type="match status" value="1"/>
</dbReference>
<keyword evidence="4" id="KW-1133">Transmembrane helix</keyword>
<sequence>MAVQNIIRLFVLTADCRNCLFHALLSCFPRVTIRSGAGVVVYRMRVVELHRNGISSTDQPAFTRQRLIYEFLSAYTPSSTCPELPVNMEANKEDALKALAVARRKWEAGDAAGALKFVNKSLAMCSTPEGQAFLKTVQTGSPPSPSEGTSSSSTSSAQPSAGTTSSRPRPSANHSHGPEQREFTSEQEAAVRRVRRCKATAYYEILDIKKEATDGEVKKAYRKLALQMHPDKNGAPGADEAFKMISKAFQVLSDSDKRTMYDRVGGDPESRMPAGGGGGGFNGFGGRPGAANMFGEEIDPNDIFNMFFGQGGFGGGGFGGGFGPGVAFGGGPGIRMHQFGGNGFGGGFGGPRVRTQGARRAGREQQEQKSLVQQLIQLLPLIVLFIIPLLSSLFGDSTAASTPTWGFQKQPPMTEMRTTPKYNINYFVDPKKVDGWSRSKFSKLGNEVEVTYVRGLQDACSREHEVKTREMNDAYGFWGIRPDTEKYEAAKSKPMPACERLQEMGYRISNQYY</sequence>
<reference evidence="8 9" key="3">
    <citation type="journal article" date="2015" name="Genome Announc.">
        <title>Draft Genome Sequence of the Archiascomycetous Yeast Saitoella complicata.</title>
        <authorList>
            <person name="Yamauchi K."/>
            <person name="Kondo S."/>
            <person name="Hamamoto M."/>
            <person name="Takahashi Y."/>
            <person name="Ogura Y."/>
            <person name="Hayashi T."/>
            <person name="Nishida H."/>
        </authorList>
    </citation>
    <scope>NUCLEOTIDE SEQUENCE [LARGE SCALE GENOMIC DNA]</scope>
    <source>
        <strain evidence="8 9">NRRL Y-17804</strain>
    </source>
</reference>
<evidence type="ECO:0000256" key="4">
    <source>
        <dbReference type="ARBA" id="ARBA00022989"/>
    </source>
</evidence>
<dbReference type="Proteomes" id="UP000033140">
    <property type="component" value="Unassembled WGS sequence"/>
</dbReference>
<evidence type="ECO:0000256" key="1">
    <source>
        <dbReference type="ARBA" id="ARBA00004389"/>
    </source>
</evidence>
<dbReference type="EMBL" id="BACD03000015">
    <property type="protein sequence ID" value="GAO48487.1"/>
    <property type="molecule type" value="Genomic_DNA"/>
</dbReference>
<evidence type="ECO:0000313" key="8">
    <source>
        <dbReference type="EMBL" id="GAO48487.1"/>
    </source>
</evidence>
<dbReference type="OMA" id="DDRMRKK"/>
<dbReference type="PRINTS" id="PR00625">
    <property type="entry name" value="JDOMAIN"/>
</dbReference>
<accession>A0A0E9NF51</accession>
<dbReference type="Pfam" id="PF09320">
    <property type="entry name" value="DUF1977"/>
    <property type="match status" value="1"/>
</dbReference>
<reference evidence="8 9" key="2">
    <citation type="journal article" date="2014" name="J. Gen. Appl. Microbiol.">
        <title>The early diverging ascomycetous budding yeast Saitoella complicata has three histone deacetylases belonging to the Clr6, Hos2, and Rpd3 lineages.</title>
        <authorList>
            <person name="Nishida H."/>
            <person name="Matsumoto T."/>
            <person name="Kondo S."/>
            <person name="Hamamoto M."/>
            <person name="Yoshikawa H."/>
        </authorList>
    </citation>
    <scope>NUCLEOTIDE SEQUENCE [LARGE SCALE GENOMIC DNA]</scope>
    <source>
        <strain evidence="8 9">NRRL Y-17804</strain>
    </source>
</reference>
<feature type="region of interest" description="Disordered" evidence="6">
    <location>
        <begin position="135"/>
        <end position="188"/>
    </location>
</feature>
<feature type="compositionally biased region" description="Low complexity" evidence="6">
    <location>
        <begin position="138"/>
        <end position="166"/>
    </location>
</feature>
<dbReference type="InterPro" id="IPR036869">
    <property type="entry name" value="J_dom_sf"/>
</dbReference>
<dbReference type="AlphaFoldDB" id="A0A0E9NF51"/>
<evidence type="ECO:0000256" key="6">
    <source>
        <dbReference type="SAM" id="MobiDB-lite"/>
    </source>
</evidence>
<evidence type="ECO:0000313" key="9">
    <source>
        <dbReference type="Proteomes" id="UP000033140"/>
    </source>
</evidence>
<keyword evidence="9" id="KW-1185">Reference proteome</keyword>
<dbReference type="GO" id="GO:0071218">
    <property type="term" value="P:cellular response to misfolded protein"/>
    <property type="evidence" value="ECO:0007669"/>
    <property type="project" value="TreeGrafter"/>
</dbReference>
<comment type="subcellular location">
    <subcellularLocation>
        <location evidence="1">Endoplasmic reticulum membrane</location>
        <topology evidence="1">Single-pass membrane protein</topology>
    </subcellularLocation>
</comment>
<dbReference type="GO" id="GO:0030544">
    <property type="term" value="F:Hsp70 protein binding"/>
    <property type="evidence" value="ECO:0007669"/>
    <property type="project" value="TreeGrafter"/>
</dbReference>
<dbReference type="FunFam" id="1.10.287.110:FF:000069">
    <property type="entry name" value="ER associated DnaJ chaperone"/>
    <property type="match status" value="1"/>
</dbReference>
<dbReference type="InterPro" id="IPR015399">
    <property type="entry name" value="DUF1977_DnaJ-like"/>
</dbReference>
<dbReference type="SMART" id="SM00271">
    <property type="entry name" value="DnaJ"/>
    <property type="match status" value="1"/>
</dbReference>
<comment type="caution">
    <text evidence="8">The sequence shown here is derived from an EMBL/GenBank/DDBJ whole genome shotgun (WGS) entry which is preliminary data.</text>
</comment>
<name>A0A0E9NF51_SAICN</name>